<dbReference type="SUPFAM" id="SSF48695">
    <property type="entry name" value="Multiheme cytochromes"/>
    <property type="match status" value="1"/>
</dbReference>
<dbReference type="HAMAP" id="MF_02023">
    <property type="entry name" value="Sulfite_red"/>
    <property type="match status" value="1"/>
</dbReference>
<dbReference type="GO" id="GO:0020037">
    <property type="term" value="F:heme binding"/>
    <property type="evidence" value="ECO:0007669"/>
    <property type="project" value="InterPro"/>
</dbReference>
<accession>A0A7I9VHJ6</accession>
<feature type="domain" description="Cytochrome c7-like" evidence="3">
    <location>
        <begin position="285"/>
        <end position="351"/>
    </location>
</feature>
<organism evidence="4 5">
    <name type="scientific">Anaeromyxobacter diazotrophicus</name>
    <dbReference type="NCBI Taxonomy" id="2590199"/>
    <lineage>
        <taxon>Bacteria</taxon>
        <taxon>Pseudomonadati</taxon>
        <taxon>Myxococcota</taxon>
        <taxon>Myxococcia</taxon>
        <taxon>Myxococcales</taxon>
        <taxon>Cystobacterineae</taxon>
        <taxon>Anaeromyxobacteraceae</taxon>
        <taxon>Anaeromyxobacter</taxon>
    </lineage>
</organism>
<dbReference type="Gene3D" id="1.10.1130.10">
    <property type="entry name" value="Flavocytochrome C3, Chain A"/>
    <property type="match status" value="1"/>
</dbReference>
<feature type="domain" description="Cytochrome c7-like" evidence="3">
    <location>
        <begin position="390"/>
        <end position="451"/>
    </location>
</feature>
<dbReference type="GO" id="GO:0070814">
    <property type="term" value="P:hydrogen sulfide biosynthetic process"/>
    <property type="evidence" value="ECO:0007669"/>
    <property type="project" value="InterPro"/>
</dbReference>
<dbReference type="Gene3D" id="1.20.140.10">
    <property type="entry name" value="Butyryl-CoA Dehydrogenase, subunit A, domain 3"/>
    <property type="match status" value="1"/>
</dbReference>
<evidence type="ECO:0000259" key="3">
    <source>
        <dbReference type="Pfam" id="PF14522"/>
    </source>
</evidence>
<dbReference type="AlphaFoldDB" id="A0A7I9VHJ6"/>
<dbReference type="PANTHER" id="PTHR35038:SF8">
    <property type="entry name" value="C-TYPE POLYHEME CYTOCHROME OMCC"/>
    <property type="match status" value="1"/>
</dbReference>
<comment type="caution">
    <text evidence="4">The sequence shown here is derived from an EMBL/GenBank/DDBJ whole genome shotgun (WGS) entry which is preliminary data.</text>
</comment>
<dbReference type="Proteomes" id="UP000503640">
    <property type="component" value="Unassembled WGS sequence"/>
</dbReference>
<evidence type="ECO:0000313" key="5">
    <source>
        <dbReference type="Proteomes" id="UP000503640"/>
    </source>
</evidence>
<gene>
    <name evidence="4" type="primary">sirA</name>
    <name evidence="4" type="ORF">AMYX_06050</name>
</gene>
<feature type="signal peptide" evidence="2">
    <location>
        <begin position="1"/>
        <end position="26"/>
    </location>
</feature>
<reference evidence="5" key="1">
    <citation type="journal article" date="2020" name="Appl. Environ. Microbiol.">
        <title>Diazotrophic Anaeromyxobacter Isolates from Soils.</title>
        <authorList>
            <person name="Masuda Y."/>
            <person name="Yamanaka H."/>
            <person name="Xu Z.X."/>
            <person name="Shiratori Y."/>
            <person name="Aono T."/>
            <person name="Amachi S."/>
            <person name="Senoo K."/>
            <person name="Itoh H."/>
        </authorList>
    </citation>
    <scope>NUCLEOTIDE SEQUENCE [LARGE SCALE GENOMIC DNA]</scope>
    <source>
        <strain evidence="5">R267</strain>
    </source>
</reference>
<dbReference type="Pfam" id="PF14522">
    <property type="entry name" value="Cytochrome_C7"/>
    <property type="match status" value="2"/>
</dbReference>
<proteinExistence type="inferred from homology"/>
<sequence>MRHEVTNALRGALAVVVVLGASSALASAAKPGPRQDVPAAAEMPEPRTLEGYVEQEKEFHAFLKKNHPLFKYEQEGRLVGKYQISDREEEFVEFGGGKEYEKENNRQASITYRLGQESILDLPNRFVGSKKCGECHPVQYEKWLRSRHNLVVRFPDEVTEAPDLTKNLYGQASVLPDGITPDMVYAVIGTPRTKYGFLDAWLVRGTYHVEGGTLRDRTGTLVAGGNQSSRTWAESITPEVAKTIASYVPGFPTKLEDFGDNGSGRWGMTSYGAKNRKSMLFQPASSYCEVCHSFKFDFKSQAELLAALGNPAELRKHTINKGISCEECHGAGAHLLGARGVSESNCERCHQRFAWYKDDAAKDPKRGFNAYFKSRCPSCGTEGSQSYYTAHSDKGMRCGTCHDPHEVTANDWKDPYTVPGLKKQCQDCHKDQLAFFGKNDVHGANRCTSCHMPVMMSCENFGTIQFPDHGGFDTQRTSHIWKILVDPEAKTLNPPPGKARDDKTVPWRLAKKDGKPYLDLMWSCGRTSWGDSSLAQAGGCHSAAISKLPQELHFKSQRQIYDKVMTWQQPVKDGLKQAKGELAAARKALGAAKQPKAKLAQVQLMVNQAQEIVDAVQRDGSWGVHAPAYTLQRVKEAQLLAEGARATLSGKEKLATR</sequence>
<evidence type="ECO:0000313" key="4">
    <source>
        <dbReference type="EMBL" id="GEJ55864.1"/>
    </source>
</evidence>
<dbReference type="RefSeq" id="WP_176062852.1">
    <property type="nucleotide sequence ID" value="NZ_BJTG01000002.1"/>
</dbReference>
<dbReference type="CDD" id="cd08168">
    <property type="entry name" value="Cytochrom_C3"/>
    <property type="match status" value="1"/>
</dbReference>
<name>A0A7I9VHJ6_9BACT</name>
<dbReference type="InterPro" id="IPR036280">
    <property type="entry name" value="Multihaem_cyt_sf"/>
</dbReference>
<dbReference type="InterPro" id="IPR032897">
    <property type="entry name" value="Sulfite_reductase"/>
</dbReference>
<keyword evidence="1 2" id="KW-0732">Signal</keyword>
<protein>
    <submittedName>
        <fullName evidence="4">Dissimilatory sulfite reductase SirA</fullName>
    </submittedName>
</protein>
<dbReference type="EMBL" id="BJTG01000002">
    <property type="protein sequence ID" value="GEJ55864.1"/>
    <property type="molecule type" value="Genomic_DNA"/>
</dbReference>
<dbReference type="PANTHER" id="PTHR35038">
    <property type="entry name" value="DISSIMILATORY SULFITE REDUCTASE SIRA"/>
    <property type="match status" value="1"/>
</dbReference>
<dbReference type="InterPro" id="IPR029467">
    <property type="entry name" value="Cyt_c7-like"/>
</dbReference>
<feature type="chain" id="PRO_5039933054" evidence="2">
    <location>
        <begin position="27"/>
        <end position="657"/>
    </location>
</feature>
<evidence type="ECO:0000256" key="1">
    <source>
        <dbReference type="ARBA" id="ARBA00022729"/>
    </source>
</evidence>
<dbReference type="UniPathway" id="UPA00370"/>
<keyword evidence="5" id="KW-1185">Reference proteome</keyword>
<dbReference type="InterPro" id="IPR051829">
    <property type="entry name" value="Multiheme_Cytochr_ET"/>
</dbReference>
<evidence type="ECO:0000256" key="2">
    <source>
        <dbReference type="SAM" id="SignalP"/>
    </source>
</evidence>
<dbReference type="GO" id="GO:0016002">
    <property type="term" value="F:sulfite reductase activity"/>
    <property type="evidence" value="ECO:0007669"/>
    <property type="project" value="InterPro"/>
</dbReference>
<dbReference type="Gene3D" id="3.90.10.10">
    <property type="entry name" value="Cytochrome C3"/>
    <property type="match status" value="2"/>
</dbReference>